<evidence type="ECO:0000259" key="1">
    <source>
        <dbReference type="Pfam" id="PF03259"/>
    </source>
</evidence>
<name>A0ABY6HY26_9ARCH</name>
<dbReference type="InterPro" id="IPR004942">
    <property type="entry name" value="Roadblock/LAMTOR2_dom"/>
</dbReference>
<dbReference type="Pfam" id="PF03259">
    <property type="entry name" value="Robl_LC7"/>
    <property type="match status" value="1"/>
</dbReference>
<feature type="domain" description="Roadblock/LAMTOR2" evidence="1">
    <location>
        <begin position="11"/>
        <end position="99"/>
    </location>
</feature>
<dbReference type="EMBL" id="CP104013">
    <property type="protein sequence ID" value="UYP47449.1"/>
    <property type="molecule type" value="Genomic_DNA"/>
</dbReference>
<gene>
    <name evidence="2" type="ORF">NEF87_003734</name>
</gene>
<protein>
    <recommendedName>
        <fullName evidence="1">Roadblock/LAMTOR2 domain-containing protein</fullName>
    </recommendedName>
</protein>
<accession>A0ABY6HY26</accession>
<evidence type="ECO:0000313" key="2">
    <source>
        <dbReference type="EMBL" id="UYP47449.1"/>
    </source>
</evidence>
<organism evidence="2 3">
    <name type="scientific">Candidatus Lokiarchaeum ossiferum</name>
    <dbReference type="NCBI Taxonomy" id="2951803"/>
    <lineage>
        <taxon>Archaea</taxon>
        <taxon>Promethearchaeati</taxon>
        <taxon>Promethearchaeota</taxon>
        <taxon>Promethearchaeia</taxon>
        <taxon>Promethearchaeales</taxon>
        <taxon>Promethearchaeaceae</taxon>
        <taxon>Candidatus Lokiarchaeum</taxon>
    </lineage>
</organism>
<sequence length="125" mass="13811">MSRMDEARKLLEDLHNRAPDLNDLAIARTNGLIILSLRKTISQDKKSERLLGAMASALYSISKRASGELLKGEFKSLNIEISTGNVFLLFTGKVILIVLTKQEPNLGLISLELEDAAEKLNEIFG</sequence>
<reference evidence="2" key="1">
    <citation type="submission" date="2022-09" db="EMBL/GenBank/DDBJ databases">
        <title>Actin cytoskeleton and complex cell architecture in an #Asgard archaeon.</title>
        <authorList>
            <person name="Ponce Toledo R.I."/>
            <person name="Schleper C."/>
            <person name="Rodrigues Oliveira T."/>
            <person name="Wollweber F."/>
            <person name="Xu J."/>
            <person name="Rittmann S."/>
            <person name="Klingl A."/>
            <person name="Pilhofer M."/>
        </authorList>
    </citation>
    <scope>NUCLEOTIDE SEQUENCE</scope>
    <source>
        <strain evidence="2">B-35</strain>
    </source>
</reference>
<dbReference type="SUPFAM" id="SSF103196">
    <property type="entry name" value="Roadblock/LC7 domain"/>
    <property type="match status" value="1"/>
</dbReference>
<proteinExistence type="predicted"/>
<evidence type="ECO:0000313" key="3">
    <source>
        <dbReference type="Proteomes" id="UP001208689"/>
    </source>
</evidence>
<dbReference type="Gene3D" id="3.30.450.30">
    <property type="entry name" value="Dynein light chain 2a, cytoplasmic"/>
    <property type="match status" value="1"/>
</dbReference>
<keyword evidence="3" id="KW-1185">Reference proteome</keyword>
<dbReference type="Proteomes" id="UP001208689">
    <property type="component" value="Chromosome"/>
</dbReference>